<dbReference type="Proteomes" id="UP000230742">
    <property type="component" value="Chromosome 1"/>
</dbReference>
<dbReference type="SMART" id="SM00382">
    <property type="entry name" value="AAA"/>
    <property type="match status" value="1"/>
</dbReference>
<gene>
    <name evidence="1" type="ORF">CTM46_02385</name>
</gene>
<accession>A0A2D3LIH6</accession>
<protein>
    <submittedName>
        <fullName evidence="1">AAA family ATPase</fullName>
    </submittedName>
</protein>
<dbReference type="Pfam" id="PF13481">
    <property type="entry name" value="AAA_25"/>
    <property type="match status" value="1"/>
</dbReference>
<reference evidence="1 2" key="1">
    <citation type="submission" date="2017-11" db="EMBL/GenBank/DDBJ databases">
        <title>Genome sequencing of Prevotella intermedia KCOM 1949.</title>
        <authorList>
            <person name="Kook J.-K."/>
            <person name="Park S.-N."/>
            <person name="Lim Y.K."/>
        </authorList>
    </citation>
    <scope>NUCLEOTIDE SEQUENCE [LARGE SCALE GENOMIC DNA]</scope>
    <source>
        <strain evidence="1 2">KCOM 1949</strain>
    </source>
</reference>
<dbReference type="RefSeq" id="WP_100013736.1">
    <property type="nucleotide sequence ID" value="NZ_CP024727.1"/>
</dbReference>
<evidence type="ECO:0000313" key="1">
    <source>
        <dbReference type="EMBL" id="ATV30407.1"/>
    </source>
</evidence>
<dbReference type="AlphaFoldDB" id="A0A2D3LIH6"/>
<dbReference type="SUPFAM" id="SSF52540">
    <property type="entry name" value="P-loop containing nucleoside triphosphate hydrolases"/>
    <property type="match status" value="1"/>
</dbReference>
<organism evidence="1 2">
    <name type="scientific">Prevotella intermedia</name>
    <dbReference type="NCBI Taxonomy" id="28131"/>
    <lineage>
        <taxon>Bacteria</taxon>
        <taxon>Pseudomonadati</taxon>
        <taxon>Bacteroidota</taxon>
        <taxon>Bacteroidia</taxon>
        <taxon>Bacteroidales</taxon>
        <taxon>Prevotellaceae</taxon>
        <taxon>Prevotella</taxon>
    </lineage>
</organism>
<dbReference type="Gene3D" id="1.10.10.60">
    <property type="entry name" value="Homeodomain-like"/>
    <property type="match status" value="1"/>
</dbReference>
<dbReference type="InterPro" id="IPR027417">
    <property type="entry name" value="P-loop_NTPase"/>
</dbReference>
<sequence>MAMAELSKNIPKPPEVDYILSSFRELQEQDAIDAGGFHVASMNDCLKATKSLPPLVVLYPNIVLEGDLCIIFGQSGIGKTIFAMQVARDIAAQGKRVLYADFEMTLRQLALRYEVPNFPPTFFRAEMDRDNLVDDVLKGIEKAAVANLAEVVFIDNITALSQSLDKSSDAGSLMASLNALKRKYNWTLVVLNHVPKMFSGSVPLSLSAIQGSAKLNQLIDDAVGLGQSSRDKSLVYVKQCKWRNGELILDSDNVALYERAKNGKGNLCFTFRGYDMETAHLETTSASGREELKAKVRELSSQGMKQQDIAKECGITQSKVSRLLNS</sequence>
<proteinExistence type="predicted"/>
<dbReference type="InterPro" id="IPR003593">
    <property type="entry name" value="AAA+_ATPase"/>
</dbReference>
<dbReference type="Gene3D" id="3.40.50.300">
    <property type="entry name" value="P-loop containing nucleotide triphosphate hydrolases"/>
    <property type="match status" value="2"/>
</dbReference>
<name>A0A2D3LIH6_PREIN</name>
<dbReference type="EMBL" id="CP024727">
    <property type="protein sequence ID" value="ATV30407.1"/>
    <property type="molecule type" value="Genomic_DNA"/>
</dbReference>
<evidence type="ECO:0000313" key="2">
    <source>
        <dbReference type="Proteomes" id="UP000230742"/>
    </source>
</evidence>